<proteinExistence type="predicted"/>
<dbReference type="SUPFAM" id="SSF48350">
    <property type="entry name" value="GTPase activation domain, GAP"/>
    <property type="match status" value="1"/>
</dbReference>
<dbReference type="InterPro" id="IPR008936">
    <property type="entry name" value="Rho_GTPase_activation_prot"/>
</dbReference>
<evidence type="ECO:0000256" key="2">
    <source>
        <dbReference type="SAM" id="MobiDB-lite"/>
    </source>
</evidence>
<dbReference type="GO" id="GO:0005096">
    <property type="term" value="F:GTPase activator activity"/>
    <property type="evidence" value="ECO:0007669"/>
    <property type="project" value="UniProtKB-KW"/>
</dbReference>
<evidence type="ECO:0000313" key="4">
    <source>
        <dbReference type="EMBL" id="EDK38070.2"/>
    </source>
</evidence>
<feature type="compositionally biased region" description="Basic residues" evidence="2">
    <location>
        <begin position="512"/>
        <end position="522"/>
    </location>
</feature>
<feature type="compositionally biased region" description="Polar residues" evidence="2">
    <location>
        <begin position="207"/>
        <end position="220"/>
    </location>
</feature>
<dbReference type="InterPro" id="IPR051025">
    <property type="entry name" value="RhoGAP"/>
</dbReference>
<protein>
    <recommendedName>
        <fullName evidence="3">Rho-GAP domain-containing protein</fullName>
    </recommendedName>
</protein>
<reference evidence="4 5" key="1">
    <citation type="journal article" date="2009" name="Nature">
        <title>Evolution of pathogenicity and sexual reproduction in eight Candida genomes.</title>
        <authorList>
            <person name="Butler G."/>
            <person name="Rasmussen M.D."/>
            <person name="Lin M.F."/>
            <person name="Santos M.A."/>
            <person name="Sakthikumar S."/>
            <person name="Munro C.A."/>
            <person name="Rheinbay E."/>
            <person name="Grabherr M."/>
            <person name="Forche A."/>
            <person name="Reedy J.L."/>
            <person name="Agrafioti I."/>
            <person name="Arnaud M.B."/>
            <person name="Bates S."/>
            <person name="Brown A.J."/>
            <person name="Brunke S."/>
            <person name="Costanzo M.C."/>
            <person name="Fitzpatrick D.A."/>
            <person name="de Groot P.W."/>
            <person name="Harris D."/>
            <person name="Hoyer L.L."/>
            <person name="Hube B."/>
            <person name="Klis F.M."/>
            <person name="Kodira C."/>
            <person name="Lennard N."/>
            <person name="Logue M.E."/>
            <person name="Martin R."/>
            <person name="Neiman A.M."/>
            <person name="Nikolaou E."/>
            <person name="Quail M.A."/>
            <person name="Quinn J."/>
            <person name="Santos M.C."/>
            <person name="Schmitzberger F.F."/>
            <person name="Sherlock G."/>
            <person name="Shah P."/>
            <person name="Silverstein K.A."/>
            <person name="Skrzypek M.S."/>
            <person name="Soll D."/>
            <person name="Staggs R."/>
            <person name="Stansfield I."/>
            <person name="Stumpf M.P."/>
            <person name="Sudbery P.E."/>
            <person name="Srikantha T."/>
            <person name="Zeng Q."/>
            <person name="Berman J."/>
            <person name="Berriman M."/>
            <person name="Heitman J."/>
            <person name="Gow N.A."/>
            <person name="Lorenz M.C."/>
            <person name="Birren B.W."/>
            <person name="Kellis M."/>
            <person name="Cuomo C.A."/>
        </authorList>
    </citation>
    <scope>NUCLEOTIDE SEQUENCE [LARGE SCALE GENOMIC DNA]</scope>
    <source>
        <strain evidence="5">ATCC 6260 / CBS 566 / DSM 6381 / JCM 1539 / NBRC 10279 / NRRL Y-324</strain>
    </source>
</reference>
<dbReference type="GeneID" id="5128350"/>
<dbReference type="EMBL" id="CH408156">
    <property type="protein sequence ID" value="EDK38070.2"/>
    <property type="molecule type" value="Genomic_DNA"/>
</dbReference>
<keyword evidence="5" id="KW-1185">Reference proteome</keyword>
<dbReference type="PANTHER" id="PTHR15228">
    <property type="entry name" value="SPERMATHECAL PHYSIOLOGY VARIANT"/>
    <property type="match status" value="1"/>
</dbReference>
<name>A5DFW7_PICGU</name>
<feature type="domain" description="Rho-GAP" evidence="3">
    <location>
        <begin position="15"/>
        <end position="333"/>
    </location>
</feature>
<evidence type="ECO:0000259" key="3">
    <source>
        <dbReference type="PROSITE" id="PS50238"/>
    </source>
</evidence>
<dbReference type="Proteomes" id="UP000001997">
    <property type="component" value="Unassembled WGS sequence"/>
</dbReference>
<feature type="region of interest" description="Disordered" evidence="2">
    <location>
        <begin position="359"/>
        <end position="385"/>
    </location>
</feature>
<sequence length="530" mass="59977">MDFPYQSSRSNKVTVELPEVPVALRVPTLMVDSFKFIQTHGLVEGILRISGSVKRINKLYECGSSTWFHEPYPLPHDISGVLKRSLRNFDNHDIQGQIAFHELVNEFRKWRTSEKLKGEAGEKQDIQLEQPETVECDEENAETNKVKVDNGETFAPSNIEEVTESNEKSSKSEEKATEPEEKTETNSAEPRDEGASDETDSEFATAPTETPKISSNEAFASSADLSSPEVVYLTAETMSPSDVESMVSVLDVNFYRLFAVMVCSKWSQTRLHVFIFVVCQLHRLLSEQEKTKMSSTNLSIIFQPYLLNSDSLELMPELQNILQIIIEDYPTFIENIPLYTLESSTSIITKLSEESVTSPISSASSTDSIPSPFTGNTSPLKEETPNMEEYKKKQNRFSFLFDSYTSPVSKRFSIDYFSRSKSTSEPLTEAPQSRHLPVPIVGSNSVSLDQVPQLRDQTTKQQKRKSFMNIFTSPYVSTPELAANKVPDIELPKRETRNGSNGSRESFFKRTFSMKRRPSMKQRHTDGDIH</sequence>
<dbReference type="OrthoDB" id="3196451at2759"/>
<evidence type="ECO:0000256" key="1">
    <source>
        <dbReference type="ARBA" id="ARBA00022468"/>
    </source>
</evidence>
<dbReference type="GO" id="GO:0007165">
    <property type="term" value="P:signal transduction"/>
    <property type="evidence" value="ECO:0007669"/>
    <property type="project" value="InterPro"/>
</dbReference>
<dbReference type="KEGG" id="pgu:PGUG_02168"/>
<feature type="compositionally biased region" description="Basic and acidic residues" evidence="2">
    <location>
        <begin position="165"/>
        <end position="194"/>
    </location>
</feature>
<dbReference type="Gene3D" id="1.10.555.10">
    <property type="entry name" value="Rho GTPase activation protein"/>
    <property type="match status" value="2"/>
</dbReference>
<dbReference type="AlphaFoldDB" id="A5DFW7"/>
<dbReference type="SMART" id="SM00324">
    <property type="entry name" value="RhoGAP"/>
    <property type="match status" value="1"/>
</dbReference>
<feature type="compositionally biased region" description="Low complexity" evidence="2">
    <location>
        <begin position="359"/>
        <end position="371"/>
    </location>
</feature>
<accession>A5DFW7</accession>
<dbReference type="PROSITE" id="PS50238">
    <property type="entry name" value="RHOGAP"/>
    <property type="match status" value="1"/>
</dbReference>
<keyword evidence="1" id="KW-0343">GTPase activation</keyword>
<organism evidence="4 5">
    <name type="scientific">Meyerozyma guilliermondii (strain ATCC 6260 / CBS 566 / DSM 6381 / JCM 1539 / NBRC 10279 / NRRL Y-324)</name>
    <name type="common">Yeast</name>
    <name type="synonym">Candida guilliermondii</name>
    <dbReference type="NCBI Taxonomy" id="294746"/>
    <lineage>
        <taxon>Eukaryota</taxon>
        <taxon>Fungi</taxon>
        <taxon>Dikarya</taxon>
        <taxon>Ascomycota</taxon>
        <taxon>Saccharomycotina</taxon>
        <taxon>Pichiomycetes</taxon>
        <taxon>Debaryomycetaceae</taxon>
        <taxon>Meyerozyma</taxon>
    </lineage>
</organism>
<feature type="region of interest" description="Disordered" evidence="2">
    <location>
        <begin position="115"/>
        <end position="220"/>
    </location>
</feature>
<dbReference type="InParanoid" id="A5DFW7"/>
<dbReference type="HOGENOM" id="CLU_615418_0_0_1"/>
<feature type="compositionally biased region" description="Acidic residues" evidence="2">
    <location>
        <begin position="132"/>
        <end position="141"/>
    </location>
</feature>
<dbReference type="PANTHER" id="PTHR15228:SF25">
    <property type="entry name" value="F-BAR DOMAIN-CONTAINING PROTEIN"/>
    <property type="match status" value="1"/>
</dbReference>
<dbReference type="STRING" id="294746.A5DFW7"/>
<dbReference type="RefSeq" id="XP_001486497.2">
    <property type="nucleotide sequence ID" value="XM_001486447.1"/>
</dbReference>
<evidence type="ECO:0000313" key="5">
    <source>
        <dbReference type="Proteomes" id="UP000001997"/>
    </source>
</evidence>
<feature type="compositionally biased region" description="Basic and acidic residues" evidence="2">
    <location>
        <begin position="115"/>
        <end position="126"/>
    </location>
</feature>
<feature type="region of interest" description="Disordered" evidence="2">
    <location>
        <begin position="492"/>
        <end position="530"/>
    </location>
</feature>
<dbReference type="VEuPathDB" id="FungiDB:PGUG_02168"/>
<gene>
    <name evidence="4" type="ORF">PGUG_02168</name>
</gene>
<dbReference type="InterPro" id="IPR000198">
    <property type="entry name" value="RhoGAP_dom"/>
</dbReference>
<dbReference type="eggNOG" id="ENOG502RQ7J">
    <property type="taxonomic scope" value="Eukaryota"/>
</dbReference>